<evidence type="ECO:0000313" key="3">
    <source>
        <dbReference type="Proteomes" id="UP000800036"/>
    </source>
</evidence>
<keyword evidence="3" id="KW-1185">Reference proteome</keyword>
<dbReference type="Proteomes" id="UP000800036">
    <property type="component" value="Unassembled WGS sequence"/>
</dbReference>
<dbReference type="EMBL" id="ML976665">
    <property type="protein sequence ID" value="KAF1976817.1"/>
    <property type="molecule type" value="Genomic_DNA"/>
</dbReference>
<evidence type="ECO:0000313" key="2">
    <source>
        <dbReference type="EMBL" id="KAF1976817.1"/>
    </source>
</evidence>
<feature type="coiled-coil region" evidence="1">
    <location>
        <begin position="68"/>
        <end position="102"/>
    </location>
</feature>
<reference evidence="2" key="1">
    <citation type="journal article" date="2020" name="Stud. Mycol.">
        <title>101 Dothideomycetes genomes: a test case for predicting lifestyles and emergence of pathogens.</title>
        <authorList>
            <person name="Haridas S."/>
            <person name="Albert R."/>
            <person name="Binder M."/>
            <person name="Bloem J."/>
            <person name="Labutti K."/>
            <person name="Salamov A."/>
            <person name="Andreopoulos B."/>
            <person name="Baker S."/>
            <person name="Barry K."/>
            <person name="Bills G."/>
            <person name="Bluhm B."/>
            <person name="Cannon C."/>
            <person name="Castanera R."/>
            <person name="Culley D."/>
            <person name="Daum C."/>
            <person name="Ezra D."/>
            <person name="Gonzalez J."/>
            <person name="Henrissat B."/>
            <person name="Kuo A."/>
            <person name="Liang C."/>
            <person name="Lipzen A."/>
            <person name="Lutzoni F."/>
            <person name="Magnuson J."/>
            <person name="Mondo S."/>
            <person name="Nolan M."/>
            <person name="Ohm R."/>
            <person name="Pangilinan J."/>
            <person name="Park H.-J."/>
            <person name="Ramirez L."/>
            <person name="Alfaro M."/>
            <person name="Sun H."/>
            <person name="Tritt A."/>
            <person name="Yoshinaga Y."/>
            <person name="Zwiers L.-H."/>
            <person name="Turgeon B."/>
            <person name="Goodwin S."/>
            <person name="Spatafora J."/>
            <person name="Crous P."/>
            <person name="Grigoriev I."/>
        </authorList>
    </citation>
    <scope>NUCLEOTIDE SEQUENCE</scope>
    <source>
        <strain evidence="2">CBS 107.79</strain>
    </source>
</reference>
<sequence>MMDTEPGSSHAKLPVPSLDWVYIRSTEERIATLHLNGGTLRTKLLELVDAANNLGSDWYCGTRASHVTQQKRQELATHIRKLETEEDQNQESVQQLERDLREHWTAYAAFYCREFCDRIRERLPKEVQLMVFEALWHDAHHTITDWNAQVLGTTPDDPVPLVESWSKRDTAHCFEVRFVGRDWRPEIIDAWWRMSVFQFKSFALIPKLLSTDFWGENIKDKVRKVIVDLSYREHRKPGTLRPTGEIKTSVTGADLDSELRHLFHFNHISTIKLSIKKRNIAKVRCSSQVKQLEFLNAAQRLFPSLERLQEDGYNLSVIVDKHIEIMIGDSAITIGEWRKKICDAVKVSVHRREWYSLSYRTDS</sequence>
<accession>A0A6A5VUA1</accession>
<protein>
    <submittedName>
        <fullName evidence="2">Uncharacterized protein</fullName>
    </submittedName>
</protein>
<name>A0A6A5VUA1_9PLEO</name>
<gene>
    <name evidence="2" type="ORF">BU23DRAFT_12761</name>
</gene>
<keyword evidence="1" id="KW-0175">Coiled coil</keyword>
<proteinExistence type="predicted"/>
<dbReference type="AlphaFoldDB" id="A0A6A5VUA1"/>
<organism evidence="2 3">
    <name type="scientific">Bimuria novae-zelandiae CBS 107.79</name>
    <dbReference type="NCBI Taxonomy" id="1447943"/>
    <lineage>
        <taxon>Eukaryota</taxon>
        <taxon>Fungi</taxon>
        <taxon>Dikarya</taxon>
        <taxon>Ascomycota</taxon>
        <taxon>Pezizomycotina</taxon>
        <taxon>Dothideomycetes</taxon>
        <taxon>Pleosporomycetidae</taxon>
        <taxon>Pleosporales</taxon>
        <taxon>Massarineae</taxon>
        <taxon>Didymosphaeriaceae</taxon>
        <taxon>Bimuria</taxon>
    </lineage>
</organism>
<dbReference type="OrthoDB" id="3684889at2759"/>
<evidence type="ECO:0000256" key="1">
    <source>
        <dbReference type="SAM" id="Coils"/>
    </source>
</evidence>